<gene>
    <name evidence="2" type="ORF">PoB_005974500</name>
</gene>
<evidence type="ECO:0000256" key="1">
    <source>
        <dbReference type="SAM" id="MobiDB-lite"/>
    </source>
</evidence>
<sequence length="197" mass="22025">MRSQGIASDNELLEVVADYFCDSKRFQDEGDDDSSEEDELAQERTMAQAKLSQLLPAADPDQSRLPDEPSSEEVHAIMLPGRMPYQWKDDVKLLPTNCSKKVVYDAYENAAKSMSAGDPKMMYPCDPLQPGPIYFKIPRKCALFGICCEAFSSQINFLIDESVDVGKGVNAVVSMIHFFFEHYGLGETEVHLHADNC</sequence>
<feature type="compositionally biased region" description="Acidic residues" evidence="1">
    <location>
        <begin position="29"/>
        <end position="40"/>
    </location>
</feature>
<feature type="compositionally biased region" description="Basic and acidic residues" evidence="1">
    <location>
        <begin position="61"/>
        <end position="73"/>
    </location>
</feature>
<reference evidence="2 3" key="1">
    <citation type="journal article" date="2021" name="Elife">
        <title>Chloroplast acquisition without the gene transfer in kleptoplastic sea slugs, Plakobranchus ocellatus.</title>
        <authorList>
            <person name="Maeda T."/>
            <person name="Takahashi S."/>
            <person name="Yoshida T."/>
            <person name="Shimamura S."/>
            <person name="Takaki Y."/>
            <person name="Nagai Y."/>
            <person name="Toyoda A."/>
            <person name="Suzuki Y."/>
            <person name="Arimoto A."/>
            <person name="Ishii H."/>
            <person name="Satoh N."/>
            <person name="Nishiyama T."/>
            <person name="Hasebe M."/>
            <person name="Maruyama T."/>
            <person name="Minagawa J."/>
            <person name="Obokata J."/>
            <person name="Shigenobu S."/>
        </authorList>
    </citation>
    <scope>NUCLEOTIDE SEQUENCE [LARGE SCALE GENOMIC DNA]</scope>
</reference>
<evidence type="ECO:0000313" key="2">
    <source>
        <dbReference type="EMBL" id="GFO33240.1"/>
    </source>
</evidence>
<feature type="region of interest" description="Disordered" evidence="1">
    <location>
        <begin position="24"/>
        <end position="73"/>
    </location>
</feature>
<dbReference type="AlphaFoldDB" id="A0AAV4CMT4"/>
<proteinExistence type="predicted"/>
<keyword evidence="3" id="KW-1185">Reference proteome</keyword>
<dbReference type="PANTHER" id="PTHR34415:SF1">
    <property type="entry name" value="INTEGRASE CATALYTIC DOMAIN-CONTAINING PROTEIN"/>
    <property type="match status" value="1"/>
</dbReference>
<name>A0AAV4CMT4_9GAST</name>
<accession>A0AAV4CMT4</accession>
<evidence type="ECO:0000313" key="3">
    <source>
        <dbReference type="Proteomes" id="UP000735302"/>
    </source>
</evidence>
<dbReference type="Proteomes" id="UP000735302">
    <property type="component" value="Unassembled WGS sequence"/>
</dbReference>
<comment type="caution">
    <text evidence="2">The sequence shown here is derived from an EMBL/GenBank/DDBJ whole genome shotgun (WGS) entry which is preliminary data.</text>
</comment>
<dbReference type="PANTHER" id="PTHR34415">
    <property type="entry name" value="INTEGRASE CATALYTIC DOMAIN-CONTAINING PROTEIN"/>
    <property type="match status" value="1"/>
</dbReference>
<protein>
    <submittedName>
        <fullName evidence="2">Uncharacterized protein</fullName>
    </submittedName>
</protein>
<dbReference type="EMBL" id="BLXT01006765">
    <property type="protein sequence ID" value="GFO33240.1"/>
    <property type="molecule type" value="Genomic_DNA"/>
</dbReference>
<organism evidence="2 3">
    <name type="scientific">Plakobranchus ocellatus</name>
    <dbReference type="NCBI Taxonomy" id="259542"/>
    <lineage>
        <taxon>Eukaryota</taxon>
        <taxon>Metazoa</taxon>
        <taxon>Spiralia</taxon>
        <taxon>Lophotrochozoa</taxon>
        <taxon>Mollusca</taxon>
        <taxon>Gastropoda</taxon>
        <taxon>Heterobranchia</taxon>
        <taxon>Euthyneura</taxon>
        <taxon>Panpulmonata</taxon>
        <taxon>Sacoglossa</taxon>
        <taxon>Placobranchoidea</taxon>
        <taxon>Plakobranchidae</taxon>
        <taxon>Plakobranchus</taxon>
    </lineage>
</organism>